<sequence>MVAKWMTAVLTVLAASPMLTTAAPAPLDPENHLSKRAWPTVVNNCVNSGQVALTFDDGPYLYDTDIGKALGGSKATFFLNGNNYDCIYNHVNEIRALSAAGHTFGSHGWSHKDMSKLSWDQCHDELWKVEQAFIRILGVKPIYFRPPYGSISNTLLSALENRGYKKVFLWSEDTGDSLGDSVSSQKGVYNGVANSYPAPHIVLNHSPIASTAYDTVPYAVSLLKNKGYQLVAVDTCMGSQGEWPYQ</sequence>
<name>A0ACC2V583_9TREE</name>
<dbReference type="Proteomes" id="UP001227268">
    <property type="component" value="Unassembled WGS sequence"/>
</dbReference>
<keyword evidence="2" id="KW-1185">Reference proteome</keyword>
<dbReference type="EMBL" id="JASBWT010000026">
    <property type="protein sequence ID" value="KAJ9094278.1"/>
    <property type="molecule type" value="Genomic_DNA"/>
</dbReference>
<reference evidence="1" key="1">
    <citation type="submission" date="2023-04" db="EMBL/GenBank/DDBJ databases">
        <title>Draft Genome sequencing of Naganishia species isolated from polar environments using Oxford Nanopore Technology.</title>
        <authorList>
            <person name="Leo P."/>
            <person name="Venkateswaran K."/>
        </authorList>
    </citation>
    <scope>NUCLEOTIDE SEQUENCE</scope>
    <source>
        <strain evidence="1">MNA-CCFEE 5423</strain>
    </source>
</reference>
<proteinExistence type="predicted"/>
<comment type="caution">
    <text evidence="1">The sequence shown here is derived from an EMBL/GenBank/DDBJ whole genome shotgun (WGS) entry which is preliminary data.</text>
</comment>
<evidence type="ECO:0000313" key="1">
    <source>
        <dbReference type="EMBL" id="KAJ9094278.1"/>
    </source>
</evidence>
<protein>
    <submittedName>
        <fullName evidence="1">Uncharacterized protein</fullName>
    </submittedName>
</protein>
<accession>A0ACC2V583</accession>
<organism evidence="1 2">
    <name type="scientific">Naganishia friedmannii</name>
    <dbReference type="NCBI Taxonomy" id="89922"/>
    <lineage>
        <taxon>Eukaryota</taxon>
        <taxon>Fungi</taxon>
        <taxon>Dikarya</taxon>
        <taxon>Basidiomycota</taxon>
        <taxon>Agaricomycotina</taxon>
        <taxon>Tremellomycetes</taxon>
        <taxon>Filobasidiales</taxon>
        <taxon>Filobasidiaceae</taxon>
        <taxon>Naganishia</taxon>
    </lineage>
</organism>
<gene>
    <name evidence="1" type="ORF">QFC21_006104</name>
</gene>
<evidence type="ECO:0000313" key="2">
    <source>
        <dbReference type="Proteomes" id="UP001227268"/>
    </source>
</evidence>